<dbReference type="PROSITE" id="PS51736">
    <property type="entry name" value="RECOMBINASES_3"/>
    <property type="match status" value="1"/>
</dbReference>
<dbReference type="GO" id="GO:0000150">
    <property type="term" value="F:DNA strand exchange activity"/>
    <property type="evidence" value="ECO:0007669"/>
    <property type="project" value="InterPro"/>
</dbReference>
<dbReference type="EMBL" id="QOHO01000052">
    <property type="protein sequence ID" value="RFZ77841.1"/>
    <property type="molecule type" value="Genomic_DNA"/>
</dbReference>
<dbReference type="GO" id="GO:0003677">
    <property type="term" value="F:DNA binding"/>
    <property type="evidence" value="ECO:0007669"/>
    <property type="project" value="UniProtKB-KW"/>
</dbReference>
<keyword evidence="1" id="KW-0238">DNA-binding</keyword>
<feature type="domain" description="Resolvase/invertase-type recombinase catalytic" evidence="3">
    <location>
        <begin position="12"/>
        <end position="133"/>
    </location>
</feature>
<dbReference type="Proteomes" id="UP000260680">
    <property type="component" value="Unassembled WGS sequence"/>
</dbReference>
<dbReference type="PANTHER" id="PTHR30461:SF2">
    <property type="entry name" value="SERINE RECOMBINASE PINE-RELATED"/>
    <property type="match status" value="1"/>
</dbReference>
<evidence type="ECO:0000313" key="4">
    <source>
        <dbReference type="EMBL" id="RFZ77841.1"/>
    </source>
</evidence>
<dbReference type="Pfam" id="PF00239">
    <property type="entry name" value="Resolvase"/>
    <property type="match status" value="1"/>
</dbReference>
<gene>
    <name evidence="4" type="ORF">DS742_16460</name>
</gene>
<dbReference type="SMART" id="SM00857">
    <property type="entry name" value="Resolvase"/>
    <property type="match status" value="1"/>
</dbReference>
<dbReference type="RefSeq" id="WP_117418072.1">
    <property type="nucleotide sequence ID" value="NZ_QOHO01000052.1"/>
</dbReference>
<name>A0A3E2NAD8_9FIRM</name>
<dbReference type="AlphaFoldDB" id="A0A3E2NAD8"/>
<proteinExistence type="predicted"/>
<protein>
    <submittedName>
        <fullName evidence="4">Recombinase</fullName>
    </submittedName>
</protein>
<evidence type="ECO:0000256" key="1">
    <source>
        <dbReference type="ARBA" id="ARBA00023125"/>
    </source>
</evidence>
<dbReference type="OrthoDB" id="5319803at2"/>
<organism evidence="4 5">
    <name type="scientific">Lacrimispora amygdalina</name>
    <dbReference type="NCBI Taxonomy" id="253257"/>
    <lineage>
        <taxon>Bacteria</taxon>
        <taxon>Bacillati</taxon>
        <taxon>Bacillota</taxon>
        <taxon>Clostridia</taxon>
        <taxon>Lachnospirales</taxon>
        <taxon>Lachnospiraceae</taxon>
        <taxon>Lacrimispora</taxon>
    </lineage>
</organism>
<dbReference type="PANTHER" id="PTHR30461">
    <property type="entry name" value="DNA-INVERTASE FROM LAMBDOID PROPHAGE"/>
    <property type="match status" value="1"/>
</dbReference>
<dbReference type="InterPro" id="IPR050639">
    <property type="entry name" value="SSR_resolvase"/>
</dbReference>
<dbReference type="SUPFAM" id="SSF53041">
    <property type="entry name" value="Resolvase-like"/>
    <property type="match status" value="1"/>
</dbReference>
<dbReference type="InterPro" id="IPR036162">
    <property type="entry name" value="Resolvase-like_N_sf"/>
</dbReference>
<sequence length="133" mass="14949">MKTDNKKSISRNAWIYCRVASNENNSIEMQRDRLIRFANERGFNIAGISQDIGSGLDFSRKGLSETKQAVCSKNADVVLVFNVSRIGRDTLKTTAYMKELNTLGAEFLSPTDGIIDIDFLEDAILRYYIKGLS</sequence>
<evidence type="ECO:0000256" key="2">
    <source>
        <dbReference type="ARBA" id="ARBA00023172"/>
    </source>
</evidence>
<evidence type="ECO:0000259" key="3">
    <source>
        <dbReference type="PROSITE" id="PS51736"/>
    </source>
</evidence>
<keyword evidence="2" id="KW-0233">DNA recombination</keyword>
<dbReference type="Gene3D" id="3.40.50.1390">
    <property type="entry name" value="Resolvase, N-terminal catalytic domain"/>
    <property type="match status" value="1"/>
</dbReference>
<evidence type="ECO:0000313" key="5">
    <source>
        <dbReference type="Proteomes" id="UP000260680"/>
    </source>
</evidence>
<dbReference type="CDD" id="cd00338">
    <property type="entry name" value="Ser_Recombinase"/>
    <property type="match status" value="1"/>
</dbReference>
<reference evidence="4 5" key="1">
    <citation type="submission" date="2018-07" db="EMBL/GenBank/DDBJ databases">
        <title>New species, Clostridium PI-S10-A1B.</title>
        <authorList>
            <person name="Krishna G."/>
            <person name="Summeta K."/>
            <person name="Shikha S."/>
            <person name="Prabhu P.B."/>
            <person name="Suresh K."/>
        </authorList>
    </citation>
    <scope>NUCLEOTIDE SEQUENCE [LARGE SCALE GENOMIC DNA]</scope>
    <source>
        <strain evidence="4 5">PI-S10-A1B</strain>
    </source>
</reference>
<dbReference type="InterPro" id="IPR006119">
    <property type="entry name" value="Resolv_N"/>
</dbReference>
<comment type="caution">
    <text evidence="4">The sequence shown here is derived from an EMBL/GenBank/DDBJ whole genome shotgun (WGS) entry which is preliminary data.</text>
</comment>
<accession>A0A3E2NAD8</accession>